<keyword evidence="2" id="KW-0614">Plasmid</keyword>
<gene>
    <name evidence="2" type="ORF">DVJ83_14755</name>
</gene>
<geneLocation type="plasmid" evidence="3">
    <name>pdrda</name>
</geneLocation>
<accession>A0A345IL52</accession>
<reference evidence="2 3" key="1">
    <citation type="submission" date="2018-07" db="EMBL/GenBank/DDBJ databases">
        <title>Complete Genome and Methylome Analysis of Deinococcus wulumuqiensis NEB 479.</title>
        <authorList>
            <person name="Fomenkov A."/>
            <person name="Luyten Y."/>
            <person name="Vincze T."/>
            <person name="Anton B.P."/>
            <person name="Clark T."/>
            <person name="Roberts R.J."/>
            <person name="Morgan R.D."/>
        </authorList>
    </citation>
    <scope>NUCLEOTIDE SEQUENCE [LARGE SCALE GENOMIC DNA]</scope>
    <source>
        <strain evidence="2 3">NEB 479</strain>
        <plasmid evidence="3">Plasmid pdrda</plasmid>
    </source>
</reference>
<dbReference type="GO" id="GO:0003700">
    <property type="term" value="F:DNA-binding transcription factor activity"/>
    <property type="evidence" value="ECO:0007669"/>
    <property type="project" value="InterPro"/>
</dbReference>
<evidence type="ECO:0000313" key="2">
    <source>
        <dbReference type="EMBL" id="AXH00425.1"/>
    </source>
</evidence>
<dbReference type="SUPFAM" id="SSF46785">
    <property type="entry name" value="Winged helix' DNA-binding domain"/>
    <property type="match status" value="1"/>
</dbReference>
<dbReference type="KEGG" id="dwu:DVJ83_14755"/>
<dbReference type="Gene3D" id="1.10.10.10">
    <property type="entry name" value="Winged helix-like DNA-binding domain superfamily/Winged helix DNA-binding domain"/>
    <property type="match status" value="1"/>
</dbReference>
<dbReference type="PANTHER" id="PTHR33164:SF43">
    <property type="entry name" value="HTH-TYPE TRANSCRIPTIONAL REPRESSOR YETL"/>
    <property type="match status" value="1"/>
</dbReference>
<dbReference type="InterPro" id="IPR039422">
    <property type="entry name" value="MarR/SlyA-like"/>
</dbReference>
<dbReference type="EMBL" id="CP031159">
    <property type="protein sequence ID" value="AXH00425.1"/>
    <property type="molecule type" value="Genomic_DNA"/>
</dbReference>
<dbReference type="SMART" id="SM00347">
    <property type="entry name" value="HTH_MARR"/>
    <property type="match status" value="1"/>
</dbReference>
<dbReference type="PANTHER" id="PTHR33164">
    <property type="entry name" value="TRANSCRIPTIONAL REGULATOR, MARR FAMILY"/>
    <property type="match status" value="1"/>
</dbReference>
<dbReference type="Proteomes" id="UP000253744">
    <property type="component" value="Plasmid pDrdA"/>
</dbReference>
<dbReference type="AlphaFoldDB" id="A0A345IL52"/>
<proteinExistence type="predicted"/>
<dbReference type="InterPro" id="IPR000835">
    <property type="entry name" value="HTH_MarR-typ"/>
</dbReference>
<name>A0A345IL52_9DEIO</name>
<dbReference type="SMART" id="SM00418">
    <property type="entry name" value="HTH_ARSR"/>
    <property type="match status" value="1"/>
</dbReference>
<dbReference type="Pfam" id="PF12802">
    <property type="entry name" value="MarR_2"/>
    <property type="match status" value="1"/>
</dbReference>
<dbReference type="InterPro" id="IPR036390">
    <property type="entry name" value="WH_DNA-bd_sf"/>
</dbReference>
<sequence>MVTPSADAAPERLTDDLIVRFLGGLWRLNRTLKQGVEPLLAERYQLDLRRYFVLQAIARGHAYPKVLAEALGLPPSLLSRYLEQLTKAGLVGREIDRTDSRRIHLTLTDSGHEVLAGINRAVKSSTSERLSQLDSGQLLALLGAIEALAPAAPGGPSSSSHSQEPA</sequence>
<protein>
    <submittedName>
        <fullName evidence="2">MarR family transcriptional regulator</fullName>
    </submittedName>
</protein>
<dbReference type="InterPro" id="IPR011991">
    <property type="entry name" value="ArsR-like_HTH"/>
</dbReference>
<dbReference type="GO" id="GO:0006950">
    <property type="term" value="P:response to stress"/>
    <property type="evidence" value="ECO:0007669"/>
    <property type="project" value="TreeGrafter"/>
</dbReference>
<dbReference type="PROSITE" id="PS50995">
    <property type="entry name" value="HTH_MARR_2"/>
    <property type="match status" value="1"/>
</dbReference>
<feature type="domain" description="HTH marR-type" evidence="1">
    <location>
        <begin position="18"/>
        <end position="150"/>
    </location>
</feature>
<dbReference type="InterPro" id="IPR036388">
    <property type="entry name" value="WH-like_DNA-bd_sf"/>
</dbReference>
<evidence type="ECO:0000313" key="3">
    <source>
        <dbReference type="Proteomes" id="UP000253744"/>
    </source>
</evidence>
<evidence type="ECO:0000259" key="1">
    <source>
        <dbReference type="PROSITE" id="PS50995"/>
    </source>
</evidence>
<dbReference type="InterPro" id="IPR001845">
    <property type="entry name" value="HTH_ArsR_DNA-bd_dom"/>
</dbReference>
<dbReference type="CDD" id="cd00090">
    <property type="entry name" value="HTH_ARSR"/>
    <property type="match status" value="1"/>
</dbReference>
<organism evidence="2 3">
    <name type="scientific">Deinococcus wulumuqiensis</name>
    <dbReference type="NCBI Taxonomy" id="980427"/>
    <lineage>
        <taxon>Bacteria</taxon>
        <taxon>Thermotogati</taxon>
        <taxon>Deinococcota</taxon>
        <taxon>Deinococci</taxon>
        <taxon>Deinococcales</taxon>
        <taxon>Deinococcaceae</taxon>
        <taxon>Deinococcus</taxon>
    </lineage>
</organism>
<dbReference type="STRING" id="1288484.GCA_000348665_00551"/>